<feature type="domain" description="Protein kinase" evidence="2">
    <location>
        <begin position="1"/>
        <end position="169"/>
    </location>
</feature>
<feature type="region of interest" description="Disordered" evidence="1">
    <location>
        <begin position="183"/>
        <end position="294"/>
    </location>
</feature>
<dbReference type="AlphaFoldDB" id="A0AAD4ESB3"/>
<dbReference type="EMBL" id="JAHCVI010000004">
    <property type="protein sequence ID" value="KAG7286476.1"/>
    <property type="molecule type" value="Genomic_DNA"/>
</dbReference>
<dbReference type="SUPFAM" id="SSF56112">
    <property type="entry name" value="Protein kinase-like (PK-like)"/>
    <property type="match status" value="1"/>
</dbReference>
<comment type="caution">
    <text evidence="3">The sequence shown here is derived from an EMBL/GenBank/DDBJ whole genome shotgun (WGS) entry which is preliminary data.</text>
</comment>
<dbReference type="InterPro" id="IPR011009">
    <property type="entry name" value="Kinase-like_dom_sf"/>
</dbReference>
<dbReference type="GO" id="GO:0005524">
    <property type="term" value="F:ATP binding"/>
    <property type="evidence" value="ECO:0007669"/>
    <property type="project" value="InterPro"/>
</dbReference>
<dbReference type="Pfam" id="PF00069">
    <property type="entry name" value="Pkinase"/>
    <property type="match status" value="1"/>
</dbReference>
<dbReference type="GO" id="GO:0044773">
    <property type="term" value="P:mitotic DNA damage checkpoint signaling"/>
    <property type="evidence" value="ECO:0007669"/>
    <property type="project" value="TreeGrafter"/>
</dbReference>
<dbReference type="GO" id="GO:0005737">
    <property type="term" value="C:cytoplasm"/>
    <property type="evidence" value="ECO:0007669"/>
    <property type="project" value="TreeGrafter"/>
</dbReference>
<proteinExistence type="predicted"/>
<dbReference type="GO" id="GO:0004674">
    <property type="term" value="F:protein serine/threonine kinase activity"/>
    <property type="evidence" value="ECO:0007669"/>
    <property type="project" value="TreeGrafter"/>
</dbReference>
<reference evidence="3" key="1">
    <citation type="submission" date="2023-02" db="EMBL/GenBank/DDBJ databases">
        <authorList>
            <person name="Palmer J.M."/>
        </authorList>
    </citation>
    <scope>NUCLEOTIDE SEQUENCE</scope>
    <source>
        <strain evidence="3">FW57</strain>
    </source>
</reference>
<feature type="compositionally biased region" description="Polar residues" evidence="1">
    <location>
        <begin position="266"/>
        <end position="277"/>
    </location>
</feature>
<sequence>MSCALEYLHSKGVVHRDIKPENIMYDHTYGSDNLSFFLGDFGLSMTQAVIQNKPPGGGTDFYNAPEIEATGAPTPASDIWALGVLGYWCGHEMSRSGDFWNWKLAAFGCPSANYRDPLHLKYKDLMLAHRVLTFARQAIIPVTLSRMMSGAVAERPSAAELCRTPLAWLTDVPRESAAMRAATEAAAGLSAGPTFGQELRPGPNAYGQPQPRQPAAGPPLAPLRPSNNNNDNNNNNYIFAAPQQRSQNGVANVTPRMAGEARASDWATTSTGRTGSNRAMPKQESMRNQGRLIR</sequence>
<keyword evidence="4" id="KW-1185">Reference proteome</keyword>
<dbReference type="InterPro" id="IPR008271">
    <property type="entry name" value="Ser/Thr_kinase_AS"/>
</dbReference>
<evidence type="ECO:0000313" key="4">
    <source>
        <dbReference type="Proteomes" id="UP001197093"/>
    </source>
</evidence>
<dbReference type="PANTHER" id="PTHR44167">
    <property type="entry name" value="OVARIAN-SPECIFIC SERINE/THREONINE-PROTEIN KINASE LOK-RELATED"/>
    <property type="match status" value="1"/>
</dbReference>
<dbReference type="InterPro" id="IPR000719">
    <property type="entry name" value="Prot_kinase_dom"/>
</dbReference>
<dbReference type="Proteomes" id="UP001197093">
    <property type="component" value="Unassembled WGS sequence"/>
</dbReference>
<dbReference type="PANTHER" id="PTHR44167:SF24">
    <property type="entry name" value="SERINE_THREONINE-PROTEIN KINASE CHK2"/>
    <property type="match status" value="1"/>
</dbReference>
<feature type="compositionally biased region" description="Low complexity" evidence="1">
    <location>
        <begin position="223"/>
        <end position="236"/>
    </location>
</feature>
<protein>
    <recommendedName>
        <fullName evidence="2">Protein kinase domain-containing protein</fullName>
    </recommendedName>
</protein>
<evidence type="ECO:0000313" key="3">
    <source>
        <dbReference type="EMBL" id="KAG7286476.1"/>
    </source>
</evidence>
<evidence type="ECO:0000259" key="2">
    <source>
        <dbReference type="PROSITE" id="PS50011"/>
    </source>
</evidence>
<accession>A0AAD4ESB3</accession>
<organism evidence="3 4">
    <name type="scientific">Staphylotrichum longicolle</name>
    <dbReference type="NCBI Taxonomy" id="669026"/>
    <lineage>
        <taxon>Eukaryota</taxon>
        <taxon>Fungi</taxon>
        <taxon>Dikarya</taxon>
        <taxon>Ascomycota</taxon>
        <taxon>Pezizomycotina</taxon>
        <taxon>Sordariomycetes</taxon>
        <taxon>Sordariomycetidae</taxon>
        <taxon>Sordariales</taxon>
        <taxon>Chaetomiaceae</taxon>
        <taxon>Staphylotrichum</taxon>
    </lineage>
</organism>
<dbReference type="Gene3D" id="1.10.510.10">
    <property type="entry name" value="Transferase(Phosphotransferase) domain 1"/>
    <property type="match status" value="1"/>
</dbReference>
<dbReference type="GO" id="GO:0005634">
    <property type="term" value="C:nucleus"/>
    <property type="evidence" value="ECO:0007669"/>
    <property type="project" value="TreeGrafter"/>
</dbReference>
<dbReference type="PROSITE" id="PS00108">
    <property type="entry name" value="PROTEIN_KINASE_ST"/>
    <property type="match status" value="1"/>
</dbReference>
<dbReference type="PROSITE" id="PS50011">
    <property type="entry name" value="PROTEIN_KINASE_DOM"/>
    <property type="match status" value="1"/>
</dbReference>
<evidence type="ECO:0000256" key="1">
    <source>
        <dbReference type="SAM" id="MobiDB-lite"/>
    </source>
</evidence>
<gene>
    <name evidence="3" type="ORF">NEMBOFW57_008787</name>
</gene>
<name>A0AAD4ESB3_9PEZI</name>